<reference evidence="5" key="4">
    <citation type="journal article" date="2022" name="Microb. Genom.">
        <title>A global pangenome for the wheat fungal pathogen Pyrenophora tritici-repentis and prediction of effector protein structural homology.</title>
        <authorList>
            <person name="Moolhuijzen P.M."/>
            <person name="See P.T."/>
            <person name="Shi G."/>
            <person name="Powell H.R."/>
            <person name="Cockram J."/>
            <person name="Jorgensen L.N."/>
            <person name="Benslimane H."/>
            <person name="Strelkov S.E."/>
            <person name="Turner J."/>
            <person name="Liu Z."/>
            <person name="Moffat C.S."/>
        </authorList>
    </citation>
    <scope>NUCLEOTIDE SEQUENCE [LARGE SCALE GENOMIC DNA]</scope>
</reference>
<proteinExistence type="predicted"/>
<organism evidence="2 4">
    <name type="scientific">Pyrenophora tritici-repentis</name>
    <dbReference type="NCBI Taxonomy" id="45151"/>
    <lineage>
        <taxon>Eukaryota</taxon>
        <taxon>Fungi</taxon>
        <taxon>Dikarya</taxon>
        <taxon>Ascomycota</taxon>
        <taxon>Pezizomycotina</taxon>
        <taxon>Dothideomycetes</taxon>
        <taxon>Pleosporomycetidae</taxon>
        <taxon>Pleosporales</taxon>
        <taxon>Pleosporineae</taxon>
        <taxon>Pleosporaceae</taxon>
        <taxon>Pyrenophora</taxon>
    </lineage>
</organism>
<dbReference type="OrthoDB" id="3690054at2759"/>
<feature type="region of interest" description="Disordered" evidence="1">
    <location>
        <begin position="386"/>
        <end position="457"/>
    </location>
</feature>
<dbReference type="AlphaFoldDB" id="A0A2W1DG80"/>
<protein>
    <submittedName>
        <fullName evidence="2">AF-4 multi-domain protein</fullName>
    </submittedName>
</protein>
<evidence type="ECO:0000313" key="5">
    <source>
        <dbReference type="Proteomes" id="UP000249757"/>
    </source>
</evidence>
<feature type="region of interest" description="Disordered" evidence="1">
    <location>
        <begin position="197"/>
        <end position="228"/>
    </location>
</feature>
<feature type="compositionally biased region" description="Acidic residues" evidence="1">
    <location>
        <begin position="304"/>
        <end position="317"/>
    </location>
</feature>
<keyword evidence="5" id="KW-1185">Reference proteome</keyword>
<reference evidence="3" key="3">
    <citation type="journal article" date="2022" name="bioRxiv">
        <title>A global pangenome for the wheat fungal pathogen Pyrenophora tritici-repentis and prediction of effector protein structural homology.</title>
        <authorList>
            <person name="Moolhuijzen P."/>
            <person name="See P.T."/>
            <person name="Shi G."/>
            <person name="Powell H.R."/>
            <person name="Cockram J."/>
            <person name="Jorgensen L.N."/>
            <person name="Benslimane H."/>
            <person name="Strelkov S.E."/>
            <person name="Turner J."/>
            <person name="Liu Z."/>
            <person name="Moffat C.S."/>
        </authorList>
    </citation>
    <scope>NUCLEOTIDE SEQUENCE</scope>
    <source>
        <strain evidence="3">86-124</strain>
    </source>
</reference>
<accession>A0A2W1DG80</accession>
<reference evidence="3" key="2">
    <citation type="submission" date="2021-05" db="EMBL/GenBank/DDBJ databases">
        <authorList>
            <person name="Moolhuijzen P.M."/>
            <person name="Moffat C.S."/>
        </authorList>
    </citation>
    <scope>NUCLEOTIDE SEQUENCE</scope>
    <source>
        <strain evidence="3">86-124</strain>
    </source>
</reference>
<comment type="caution">
    <text evidence="2">The sequence shown here is derived from an EMBL/GenBank/DDBJ whole genome shotgun (WGS) entry which is preliminary data.</text>
</comment>
<evidence type="ECO:0000313" key="4">
    <source>
        <dbReference type="Proteomes" id="UP000245464"/>
    </source>
</evidence>
<gene>
    <name evidence="3" type="ORF">Ptr86124_011330</name>
    <name evidence="2" type="ORF">PtrM4_052860</name>
</gene>
<dbReference type="EMBL" id="NRDI02000019">
    <property type="protein sequence ID" value="KAI1509744.1"/>
    <property type="molecule type" value="Genomic_DNA"/>
</dbReference>
<feature type="region of interest" description="Disordered" evidence="1">
    <location>
        <begin position="1"/>
        <end position="78"/>
    </location>
</feature>
<dbReference type="EMBL" id="NQIK02000010">
    <property type="protein sequence ID" value="KAF7565852.1"/>
    <property type="molecule type" value="Genomic_DNA"/>
</dbReference>
<dbReference type="Proteomes" id="UP000249757">
    <property type="component" value="Unassembled WGS sequence"/>
</dbReference>
<dbReference type="Proteomes" id="UP000245464">
    <property type="component" value="Chromosome 10"/>
</dbReference>
<feature type="compositionally biased region" description="Polar residues" evidence="1">
    <location>
        <begin position="400"/>
        <end position="427"/>
    </location>
</feature>
<reference evidence="2" key="1">
    <citation type="journal article" date="2018" name="BMC Genomics">
        <title>Comparative genomics of the wheat fungal pathogen Pyrenophora tritici-repentis reveals chromosomal variations and genome plasticity.</title>
        <authorList>
            <person name="Moolhuijzen P."/>
            <person name="See P.T."/>
            <person name="Hane J.K."/>
            <person name="Shi G."/>
            <person name="Liu Z."/>
            <person name="Oliver R.P."/>
            <person name="Moffat C.S."/>
        </authorList>
    </citation>
    <scope>NUCLEOTIDE SEQUENCE [LARGE SCALE GENOMIC DNA]</scope>
    <source>
        <strain evidence="2">M4</strain>
    </source>
</reference>
<evidence type="ECO:0000313" key="2">
    <source>
        <dbReference type="EMBL" id="KAF7565852.1"/>
    </source>
</evidence>
<evidence type="ECO:0000313" key="3">
    <source>
        <dbReference type="EMBL" id="KAI1509744.1"/>
    </source>
</evidence>
<evidence type="ECO:0000256" key="1">
    <source>
        <dbReference type="SAM" id="MobiDB-lite"/>
    </source>
</evidence>
<name>A0A2W1DG80_9PLEO</name>
<feature type="compositionally biased region" description="Basic and acidic residues" evidence="1">
    <location>
        <begin position="56"/>
        <end position="78"/>
    </location>
</feature>
<feature type="region of interest" description="Disordered" evidence="1">
    <location>
        <begin position="295"/>
        <end position="339"/>
    </location>
</feature>
<feature type="compositionally biased region" description="Low complexity" evidence="1">
    <location>
        <begin position="15"/>
        <end position="26"/>
    </location>
</feature>
<sequence>MLSRNPYASTGYGLPADYYDSSSGSSGKRKRASSPPAVRQRSPQEKIEFTTQTSFEPKKRLSDEYRHDMRKLQYGRPDRREYFAQTSPRSILQQRSEQRCRQQPKRLFRPKTTEEKIYHQILQDEATARYVPPGPELQIQLNDPHDIRQHISLQDFWPRKDLDGLGSESWDEWVARKVYEGGWASWFLDPPAPPKPEGIVEYPRRPDADSSSQPLSKRHKLNSGRAPNTFIGMPSARWGVIPAATIDGVSELYNASGAIIPAVTRRGFRAVRSIPKAVGRFIGVKDEVAERWGIDVDSSSDSSEGSDADSSDGDDDDYTPRAQETGVPLPAPRPTSDILPDYLIPRQALKTNAAGEDGTTMQQGSGDQNVPWPNVILSVRRDTKVKPSSVPKIPRGTPEMTETVTKVKSKFPVQTVSGAGRGSQSMPRTKRSTHTVPVGRDTTVQPSSVPKNRDTPAKTAVNVKSMRPASPDLGDTVESYYKNSEVNTTSPTNAMLRRRDSAAVEYPVLDIPRITIAGTENAGNVNSKRPAQPDSGAAVRPSLMKSMFTITTQPSAPTLPTHQPTQSNQNYIIFPTCSSRHSTETTFCEHCGTPWPPKPAPKSEARSIMRNNPYPDTMHLPGSYLSPKYQKGPLDATLVTRAERKWWDIRQPDEEFDEEAFMMTGGAGPAGTLDVDGTPIYIPEEERERLLADKRMQEANFAAREHIAMRRKNFARLNGLNYPTSQPYFDELGSYVPTEQVRENTPEKPYIPEGECMTDTAQELLNNVAKLREEAVAQGRVFPEGITGWDEMGEAVQEHVRWATRLIEENERRSSSAADQATTQQQIPQIDKAFGFDAELQKLDDQRIRMLYDGYCWPEDLIGWAGYSDADRNLIWEATLYLEHKEAMEE</sequence>